<dbReference type="AlphaFoldDB" id="A0A0G1HX93"/>
<accession>A0A0G1HX93</accession>
<evidence type="ECO:0000259" key="1">
    <source>
        <dbReference type="Pfam" id="PF13524"/>
    </source>
</evidence>
<dbReference type="Pfam" id="PF13524">
    <property type="entry name" value="Glyco_trans_1_2"/>
    <property type="match status" value="1"/>
</dbReference>
<protein>
    <recommendedName>
        <fullName evidence="1">Spore protein YkvP/CgeB glycosyl transferase-like domain-containing protein</fullName>
    </recommendedName>
</protein>
<evidence type="ECO:0000313" key="3">
    <source>
        <dbReference type="Proteomes" id="UP000034006"/>
    </source>
</evidence>
<evidence type="ECO:0000313" key="2">
    <source>
        <dbReference type="EMBL" id="KKT51736.1"/>
    </source>
</evidence>
<organism evidence="2 3">
    <name type="scientific">Candidatus Collierbacteria bacterium GW2011_GWB2_44_22</name>
    <dbReference type="NCBI Taxonomy" id="1618387"/>
    <lineage>
        <taxon>Bacteria</taxon>
        <taxon>Candidatus Collieribacteriota</taxon>
    </lineage>
</organism>
<comment type="caution">
    <text evidence="2">The sequence shown here is derived from an EMBL/GenBank/DDBJ whole genome shotgun (WGS) entry which is preliminary data.</text>
</comment>
<dbReference type="STRING" id="1618387.UW44_C0008G0058"/>
<proteinExistence type="predicted"/>
<dbReference type="InterPro" id="IPR055259">
    <property type="entry name" value="YkvP/CgeB_Glyco_trans-like"/>
</dbReference>
<dbReference type="Proteomes" id="UP000034006">
    <property type="component" value="Unassembled WGS sequence"/>
</dbReference>
<feature type="domain" description="Spore protein YkvP/CgeB glycosyl transferase-like" evidence="1">
    <location>
        <begin position="198"/>
        <end position="310"/>
    </location>
</feature>
<gene>
    <name evidence="2" type="ORF">UW44_C0008G0058</name>
</gene>
<sequence>MKILFCTFHFPDYGLDTLYSALYEHLGAENIFEYPEKGILHGEKHNRYVNYPNFFQLEKTRTDAEKFEMLKRDEFDYLLVGCRAFAHYTYHRNRNRHYDDDFYALLKEKSLIVPTILVDQGDDPGINHDLIKELHAKLYFKREFKKENALDRMIIPFNFSYPEVPHDIHSNYILDVFWAGKVNPSREPYVLAAEELLNTKFYNRYRQSAYRKTLAEYKIGLNLKGLGDDTVRYYEIPAYGALLFSQKLSIVIENDFKDGETAIFFDGIDEMKEKLLFCLHHERYVDKIRLAGYRWFTKYHSNKVRATQFMEKIQQVTQ</sequence>
<name>A0A0G1HX93_9BACT</name>
<reference evidence="2 3" key="1">
    <citation type="journal article" date="2015" name="Nature">
        <title>rRNA introns, odd ribosomes, and small enigmatic genomes across a large radiation of phyla.</title>
        <authorList>
            <person name="Brown C.T."/>
            <person name="Hug L.A."/>
            <person name="Thomas B.C."/>
            <person name="Sharon I."/>
            <person name="Castelle C.J."/>
            <person name="Singh A."/>
            <person name="Wilkins M.J."/>
            <person name="Williams K.H."/>
            <person name="Banfield J.F."/>
        </authorList>
    </citation>
    <scope>NUCLEOTIDE SEQUENCE [LARGE SCALE GENOMIC DNA]</scope>
</reference>
<dbReference type="EMBL" id="LCIH01000008">
    <property type="protein sequence ID" value="KKT51736.1"/>
    <property type="molecule type" value="Genomic_DNA"/>
</dbReference>